<keyword evidence="7" id="KW-1185">Reference proteome</keyword>
<organism evidence="6 7">
    <name type="scientific">Fusarium euwallaceae</name>
    <dbReference type="NCBI Taxonomy" id="1147111"/>
    <lineage>
        <taxon>Eukaryota</taxon>
        <taxon>Fungi</taxon>
        <taxon>Dikarya</taxon>
        <taxon>Ascomycota</taxon>
        <taxon>Pezizomycotina</taxon>
        <taxon>Sordariomycetes</taxon>
        <taxon>Hypocreomycetidae</taxon>
        <taxon>Hypocreales</taxon>
        <taxon>Nectriaceae</taxon>
        <taxon>Fusarium</taxon>
        <taxon>Fusarium solani species complex</taxon>
    </lineage>
</organism>
<keyword evidence="2" id="KW-0227">DNA damage</keyword>
<reference evidence="6 7" key="1">
    <citation type="submission" date="2017-06" db="EMBL/GenBank/DDBJ databases">
        <title>Comparative genomic analysis of Ambrosia Fusariam Clade fungi.</title>
        <authorList>
            <person name="Stajich J.E."/>
            <person name="Carrillo J."/>
            <person name="Kijimoto T."/>
            <person name="Eskalen A."/>
            <person name="O'Donnell K."/>
            <person name="Kasson M."/>
        </authorList>
    </citation>
    <scope>NUCLEOTIDE SEQUENCE [LARGE SCALE GENOMIC DNA]</scope>
    <source>
        <strain evidence="6 7">UCR1854</strain>
    </source>
</reference>
<dbReference type="InterPro" id="IPR029063">
    <property type="entry name" value="SAM-dependent_MTases_sf"/>
</dbReference>
<dbReference type="Proteomes" id="UP000287124">
    <property type="component" value="Unassembled WGS sequence"/>
</dbReference>
<dbReference type="Gene3D" id="3.30.390.80">
    <property type="entry name" value="DNA repair protein Rad52/59/22"/>
    <property type="match status" value="1"/>
</dbReference>
<protein>
    <submittedName>
        <fullName evidence="6">Uncharacterized protein</fullName>
    </submittedName>
</protein>
<feature type="region of interest" description="Disordered" evidence="5">
    <location>
        <begin position="464"/>
        <end position="492"/>
    </location>
</feature>
<feature type="compositionally biased region" description="Basic and acidic residues" evidence="5">
    <location>
        <begin position="1"/>
        <end position="11"/>
    </location>
</feature>
<feature type="compositionally biased region" description="Acidic residues" evidence="5">
    <location>
        <begin position="478"/>
        <end position="492"/>
    </location>
</feature>
<evidence type="ECO:0000256" key="4">
    <source>
        <dbReference type="ARBA" id="ARBA00023204"/>
    </source>
</evidence>
<dbReference type="PANTHER" id="PTHR12132:SF1">
    <property type="entry name" value="DNA REPAIR PROTEIN RAD52 HOMOLOG"/>
    <property type="match status" value="1"/>
</dbReference>
<dbReference type="InterPro" id="IPR007232">
    <property type="entry name" value="Rad52_Rad59_Rad22"/>
</dbReference>
<dbReference type="SUPFAM" id="SSF53335">
    <property type="entry name" value="S-adenosyl-L-methionine-dependent methyltransferases"/>
    <property type="match status" value="1"/>
</dbReference>
<proteinExistence type="inferred from homology"/>
<keyword evidence="3" id="KW-0233">DNA recombination</keyword>
<feature type="region of interest" description="Disordered" evidence="5">
    <location>
        <begin position="1"/>
        <end position="27"/>
    </location>
</feature>
<keyword evidence="4" id="KW-0234">DNA repair</keyword>
<gene>
    <name evidence="6" type="ORF">BHE90_014980</name>
</gene>
<dbReference type="GO" id="GO:0005634">
    <property type="term" value="C:nucleus"/>
    <property type="evidence" value="ECO:0007669"/>
    <property type="project" value="TreeGrafter"/>
</dbReference>
<comment type="similarity">
    <text evidence="1">Belongs to the RAD52 family.</text>
</comment>
<dbReference type="InterPro" id="IPR041247">
    <property type="entry name" value="Rad52_fam"/>
</dbReference>
<dbReference type="PANTHER" id="PTHR12132">
    <property type="entry name" value="DNA REPAIR AND RECOMBINATION PROTEIN RAD52, RAD59"/>
    <property type="match status" value="1"/>
</dbReference>
<evidence type="ECO:0000256" key="5">
    <source>
        <dbReference type="SAM" id="MobiDB-lite"/>
    </source>
</evidence>
<evidence type="ECO:0000313" key="7">
    <source>
        <dbReference type="Proteomes" id="UP000287124"/>
    </source>
</evidence>
<dbReference type="AlphaFoldDB" id="A0A430L4F9"/>
<dbReference type="InterPro" id="IPR042525">
    <property type="entry name" value="Rad52_Rad59_Rad22_sf"/>
</dbReference>
<evidence type="ECO:0000313" key="6">
    <source>
        <dbReference type="EMBL" id="RTE70624.1"/>
    </source>
</evidence>
<comment type="caution">
    <text evidence="6">The sequence shown here is derived from an EMBL/GenBank/DDBJ whole genome shotgun (WGS) entry which is preliminary data.</text>
</comment>
<dbReference type="GO" id="GO:0045002">
    <property type="term" value="P:double-strand break repair via single-strand annealing"/>
    <property type="evidence" value="ECO:0007669"/>
    <property type="project" value="TreeGrafter"/>
</dbReference>
<dbReference type="Pfam" id="PF04098">
    <property type="entry name" value="Rad52_Rad22"/>
    <property type="match status" value="1"/>
</dbReference>
<dbReference type="SUPFAM" id="SSF54768">
    <property type="entry name" value="dsRNA-binding domain-like"/>
    <property type="match status" value="1"/>
</dbReference>
<dbReference type="GO" id="GO:0000724">
    <property type="term" value="P:double-strand break repair via homologous recombination"/>
    <property type="evidence" value="ECO:0007669"/>
    <property type="project" value="TreeGrafter"/>
</dbReference>
<dbReference type="Gene3D" id="3.40.50.150">
    <property type="entry name" value="Vaccinia Virus protein VP39"/>
    <property type="match status" value="1"/>
</dbReference>
<dbReference type="GO" id="GO:0006312">
    <property type="term" value="P:mitotic recombination"/>
    <property type="evidence" value="ECO:0007669"/>
    <property type="project" value="TreeGrafter"/>
</dbReference>
<evidence type="ECO:0000256" key="1">
    <source>
        <dbReference type="ARBA" id="ARBA00006638"/>
    </source>
</evidence>
<name>A0A430L4F9_9HYPO</name>
<dbReference type="Pfam" id="PF13489">
    <property type="entry name" value="Methyltransf_23"/>
    <property type="match status" value="1"/>
</dbReference>
<accession>A0A430L4F9</accession>
<evidence type="ECO:0000256" key="2">
    <source>
        <dbReference type="ARBA" id="ARBA00022763"/>
    </source>
</evidence>
<dbReference type="EMBL" id="MIKF01000439">
    <property type="protein sequence ID" value="RTE70624.1"/>
    <property type="molecule type" value="Genomic_DNA"/>
</dbReference>
<evidence type="ECO:0000256" key="3">
    <source>
        <dbReference type="ARBA" id="ARBA00023172"/>
    </source>
</evidence>
<dbReference type="CDD" id="cd02440">
    <property type="entry name" value="AdoMet_MTases"/>
    <property type="match status" value="1"/>
</dbReference>
<sequence>MSQQKSIEKPEVGASQSSPVGGTATGLLPGAHWAQLVEESGQDESDNGLALGDNNSSTASLASTILEYRMLNGRRYHSERGNAQYWVSNDEQSNAALDINHHVMTLMYGGKLYKAPLKKDIQTAVDIGTGTGIWAIDFADEFPNTKVIGTDISAIQPSWIPPNLEFQIHDCTQEWTLQENSLDFVHMRFLVGSIVDWPALYKQAYRCLKPGGWIESHEASPSIGSDDGSVVPTSAMGQWGQIFFEGGRRLKRPFSILEDKLQTEGMKEAGLNLDDLQKDLDPSYIKERPGPRGARLYYLSGGDAVDLANRLLGPHRWSAEVTEVDRKVHEHSNGTKYSANITSKARVTVFWEGPGGPSTFHEDVGCGGGDVKKFSTEGEATELAAKEASTDAIKRALRFFGRALGGCFYDKEYLARIPQLKRAVGRKDEASRALLRPLLCKSTVQHLESGQTTLSLPSVKAQVVSEPTGGGVESAGKEEDEYYDDFDSDVEF</sequence>